<keyword evidence="3 5" id="KW-1133">Transmembrane helix</keyword>
<dbReference type="RefSeq" id="WP_077546980.1">
    <property type="nucleotide sequence ID" value="NZ_JACHEJ010000004.1"/>
</dbReference>
<sequence>MTQFLAAFTVFVALHSIPASPRIRGTLVSHLGHGTYIALYSAVSLVALAWLFYSAFNLDYIELWVPAAWQGHVAFAAAPLGLFFVLAGLLSRNPFSTTARRGGGEPGAIVAVTRHPVLWGFVLWALGHIPPNGDLRSLLLFGGFAIFSAGSMAMMEKRSRKKHGDALTEMAADTSIVPFAAILQGRARLRFDMPMLLAVVGTAVLAAWLLAGGHAWLFGGDPLLFIRSL</sequence>
<evidence type="ECO:0000256" key="2">
    <source>
        <dbReference type="ARBA" id="ARBA00022692"/>
    </source>
</evidence>
<dbReference type="AlphaFoldDB" id="A0A7W9YXL1"/>
<feature type="transmembrane region" description="Helical" evidence="5">
    <location>
        <begin position="68"/>
        <end position="90"/>
    </location>
</feature>
<evidence type="ECO:0000313" key="8">
    <source>
        <dbReference type="Proteomes" id="UP000535501"/>
    </source>
</evidence>
<gene>
    <name evidence="7" type="ORF">HNQ75_002238</name>
</gene>
<evidence type="ECO:0000259" key="6">
    <source>
        <dbReference type="Pfam" id="PF07298"/>
    </source>
</evidence>
<accession>A0A7W9YXL1</accession>
<feature type="domain" description="NnrU" evidence="6">
    <location>
        <begin position="4"/>
        <end position="221"/>
    </location>
</feature>
<feature type="transmembrane region" description="Helical" evidence="5">
    <location>
        <begin position="196"/>
        <end position="219"/>
    </location>
</feature>
<name>A0A7W9YXL1_9HYPH</name>
<keyword evidence="8" id="KW-1185">Reference proteome</keyword>
<comment type="caution">
    <text evidence="7">The sequence shown here is derived from an EMBL/GenBank/DDBJ whole genome shotgun (WGS) entry which is preliminary data.</text>
</comment>
<keyword evidence="2 5" id="KW-0812">Transmembrane</keyword>
<protein>
    <submittedName>
        <fullName evidence="7">Putative membrane protein</fullName>
    </submittedName>
</protein>
<feature type="transmembrane region" description="Helical" evidence="5">
    <location>
        <begin position="138"/>
        <end position="155"/>
    </location>
</feature>
<dbReference type="Pfam" id="PF07298">
    <property type="entry name" value="NnrU"/>
    <property type="match status" value="1"/>
</dbReference>
<comment type="subcellular location">
    <subcellularLocation>
        <location evidence="1">Membrane</location>
        <topology evidence="1">Multi-pass membrane protein</topology>
    </subcellularLocation>
</comment>
<evidence type="ECO:0000256" key="4">
    <source>
        <dbReference type="ARBA" id="ARBA00023136"/>
    </source>
</evidence>
<evidence type="ECO:0000313" key="7">
    <source>
        <dbReference type="EMBL" id="MBB6180263.1"/>
    </source>
</evidence>
<feature type="transmembrane region" description="Helical" evidence="5">
    <location>
        <begin position="35"/>
        <end position="56"/>
    </location>
</feature>
<keyword evidence="4 5" id="KW-0472">Membrane</keyword>
<dbReference type="EMBL" id="JACHEJ010000004">
    <property type="protein sequence ID" value="MBB6180263.1"/>
    <property type="molecule type" value="Genomic_DNA"/>
</dbReference>
<dbReference type="GO" id="GO:0016020">
    <property type="term" value="C:membrane"/>
    <property type="evidence" value="ECO:0007669"/>
    <property type="project" value="UniProtKB-SubCell"/>
</dbReference>
<evidence type="ECO:0000256" key="3">
    <source>
        <dbReference type="ARBA" id="ARBA00022989"/>
    </source>
</evidence>
<dbReference type="InterPro" id="IPR009915">
    <property type="entry name" value="NnrU_dom"/>
</dbReference>
<reference evidence="7 8" key="1">
    <citation type="submission" date="2020-08" db="EMBL/GenBank/DDBJ databases">
        <title>Genomic Encyclopedia of Type Strains, Phase IV (KMG-IV): sequencing the most valuable type-strain genomes for metagenomic binning, comparative biology and taxonomic classification.</title>
        <authorList>
            <person name="Goeker M."/>
        </authorList>
    </citation>
    <scope>NUCLEOTIDE SEQUENCE [LARGE SCALE GENOMIC DNA]</scope>
    <source>
        <strain evidence="7 8">DSM 102134</strain>
    </source>
</reference>
<proteinExistence type="predicted"/>
<evidence type="ECO:0000256" key="5">
    <source>
        <dbReference type="SAM" id="Phobius"/>
    </source>
</evidence>
<dbReference type="Proteomes" id="UP000535501">
    <property type="component" value="Unassembled WGS sequence"/>
</dbReference>
<evidence type="ECO:0000256" key="1">
    <source>
        <dbReference type="ARBA" id="ARBA00004141"/>
    </source>
</evidence>
<dbReference type="Gene3D" id="1.20.120.1630">
    <property type="match status" value="1"/>
</dbReference>
<organism evidence="7 8">
    <name type="scientific">Pseudorhizobium flavum</name>
    <dbReference type="NCBI Taxonomy" id="1335061"/>
    <lineage>
        <taxon>Bacteria</taxon>
        <taxon>Pseudomonadati</taxon>
        <taxon>Pseudomonadota</taxon>
        <taxon>Alphaproteobacteria</taxon>
        <taxon>Hyphomicrobiales</taxon>
        <taxon>Rhizobiaceae</taxon>
        <taxon>Rhizobium/Agrobacterium group</taxon>
        <taxon>Pseudorhizobium</taxon>
    </lineage>
</organism>